<sequence length="193" mass="19098">MRKPKRLMKLSFGGNTTTQLLSVANSADMFAGTGGVDVLNASANANAHVLAGGAGADTLTGGAGSDVLIGGAGNDSLTGGLGSDTFAWSLSDKGTVGSPATDTITGFNVASKSLGGDVLDLRDLLPNGATNAATLDGYLNFSKSGADTVIDVKPDGTNVTQKIVLSGVDLGANGTNDVAIINDLIAKGKLITD</sequence>
<dbReference type="Pfam" id="PF00353">
    <property type="entry name" value="HemolysinCabind"/>
    <property type="match status" value="1"/>
</dbReference>
<dbReference type="Proteomes" id="UP000739411">
    <property type="component" value="Unassembled WGS sequence"/>
</dbReference>
<dbReference type="InterPro" id="IPR001343">
    <property type="entry name" value="Hemolysn_Ca-bd"/>
</dbReference>
<evidence type="ECO:0000313" key="1">
    <source>
        <dbReference type="EMBL" id="MBK7415823.1"/>
    </source>
</evidence>
<accession>A0A935JXT0</accession>
<proteinExistence type="predicted"/>
<dbReference type="InterPro" id="IPR018511">
    <property type="entry name" value="Hemolysin-typ_Ca-bd_CS"/>
</dbReference>
<protein>
    <submittedName>
        <fullName evidence="1">Type I secretion C-terminal target domain-containing protein</fullName>
    </submittedName>
</protein>
<dbReference type="Gene3D" id="2.150.10.10">
    <property type="entry name" value="Serralysin-like metalloprotease, C-terminal"/>
    <property type="match status" value="1"/>
</dbReference>
<dbReference type="NCBIfam" id="TIGR03661">
    <property type="entry name" value="T1SS_VCA0849"/>
    <property type="match status" value="1"/>
</dbReference>
<organism evidence="1 2">
    <name type="scientific">Candidatus Dechloromonas phosphorivorans</name>
    <dbReference type="NCBI Taxonomy" id="2899244"/>
    <lineage>
        <taxon>Bacteria</taxon>
        <taxon>Pseudomonadati</taxon>
        <taxon>Pseudomonadota</taxon>
        <taxon>Betaproteobacteria</taxon>
        <taxon>Rhodocyclales</taxon>
        <taxon>Azonexaceae</taxon>
        <taxon>Dechloromonas</taxon>
    </lineage>
</organism>
<dbReference type="InterPro" id="IPR011049">
    <property type="entry name" value="Serralysin-like_metalloprot_C"/>
</dbReference>
<dbReference type="SUPFAM" id="SSF51120">
    <property type="entry name" value="beta-Roll"/>
    <property type="match status" value="1"/>
</dbReference>
<dbReference type="EMBL" id="JADJMS010000026">
    <property type="protein sequence ID" value="MBK7415823.1"/>
    <property type="molecule type" value="Genomic_DNA"/>
</dbReference>
<dbReference type="AlphaFoldDB" id="A0A935JXT0"/>
<reference evidence="1 2" key="1">
    <citation type="submission" date="2020-10" db="EMBL/GenBank/DDBJ databases">
        <title>Connecting structure to function with the recovery of over 1000 high-quality activated sludge metagenome-assembled genomes encoding full-length rRNA genes using long-read sequencing.</title>
        <authorList>
            <person name="Singleton C.M."/>
            <person name="Petriglieri F."/>
            <person name="Kristensen J.M."/>
            <person name="Kirkegaard R.H."/>
            <person name="Michaelsen T.Y."/>
            <person name="Andersen M.H."/>
            <person name="Karst S.M."/>
            <person name="Dueholm M.S."/>
            <person name="Nielsen P.H."/>
            <person name="Albertsen M."/>
        </authorList>
    </citation>
    <scope>NUCLEOTIDE SEQUENCE [LARGE SCALE GENOMIC DNA]</scope>
    <source>
        <strain evidence="1">EsbW_18-Q3-R4-48_BATAC.463</strain>
    </source>
</reference>
<name>A0A935JXT0_9RHOO</name>
<dbReference type="PROSITE" id="PS00330">
    <property type="entry name" value="HEMOLYSIN_CALCIUM"/>
    <property type="match status" value="2"/>
</dbReference>
<comment type="caution">
    <text evidence="1">The sequence shown here is derived from an EMBL/GenBank/DDBJ whole genome shotgun (WGS) entry which is preliminary data.</text>
</comment>
<dbReference type="GO" id="GO:0005509">
    <property type="term" value="F:calcium ion binding"/>
    <property type="evidence" value="ECO:0007669"/>
    <property type="project" value="InterPro"/>
</dbReference>
<dbReference type="PRINTS" id="PR00313">
    <property type="entry name" value="CABNDNGRPT"/>
</dbReference>
<gene>
    <name evidence="1" type="ORF">IPJ38_12615</name>
</gene>
<dbReference type="InterPro" id="IPR019960">
    <property type="entry name" value="T1SS_VCA0849"/>
</dbReference>
<evidence type="ECO:0000313" key="2">
    <source>
        <dbReference type="Proteomes" id="UP000739411"/>
    </source>
</evidence>